<comment type="caution">
    <text evidence="6">The sequence shown here is derived from an EMBL/GenBank/DDBJ whole genome shotgun (WGS) entry which is preliminary data.</text>
</comment>
<evidence type="ECO:0000256" key="1">
    <source>
        <dbReference type="ARBA" id="ARBA00000971"/>
    </source>
</evidence>
<comment type="catalytic activity">
    <reaction evidence="1">
        <text>[protein]-peptidylproline (omega=180) = [protein]-peptidylproline (omega=0)</text>
        <dbReference type="Rhea" id="RHEA:16237"/>
        <dbReference type="Rhea" id="RHEA-COMP:10747"/>
        <dbReference type="Rhea" id="RHEA-COMP:10748"/>
        <dbReference type="ChEBI" id="CHEBI:83833"/>
        <dbReference type="ChEBI" id="CHEBI:83834"/>
        <dbReference type="EC" id="5.2.1.8"/>
    </reaction>
</comment>
<reference evidence="6" key="2">
    <citation type="journal article" date="2019" name="IMA Fungus">
        <title>Genome sequencing and comparison of five Tilletia species to identify candidate genes for the detection of regulated species infecting wheat.</title>
        <authorList>
            <person name="Nguyen H.D.T."/>
            <person name="Sultana T."/>
            <person name="Kesanakurti P."/>
            <person name="Hambleton S."/>
        </authorList>
    </citation>
    <scope>NUCLEOTIDE SEQUENCE</scope>
    <source>
        <strain evidence="6">DAOMC 236416</strain>
    </source>
</reference>
<accession>A0A177TG44</accession>
<evidence type="ECO:0000313" key="7">
    <source>
        <dbReference type="Proteomes" id="UP000077521"/>
    </source>
</evidence>
<keyword evidence="4" id="KW-0413">Isomerase</keyword>
<dbReference type="GO" id="GO:0003755">
    <property type="term" value="F:peptidyl-prolyl cis-trans isomerase activity"/>
    <property type="evidence" value="ECO:0007669"/>
    <property type="project" value="UniProtKB-KW"/>
</dbReference>
<gene>
    <name evidence="6" type="ORF">A4X13_0g843</name>
</gene>
<organism evidence="6 7">
    <name type="scientific">Tilletia indica</name>
    <dbReference type="NCBI Taxonomy" id="43049"/>
    <lineage>
        <taxon>Eukaryota</taxon>
        <taxon>Fungi</taxon>
        <taxon>Dikarya</taxon>
        <taxon>Basidiomycota</taxon>
        <taxon>Ustilaginomycotina</taxon>
        <taxon>Exobasidiomycetes</taxon>
        <taxon>Tilletiales</taxon>
        <taxon>Tilletiaceae</taxon>
        <taxon>Tilletia</taxon>
    </lineage>
</organism>
<reference evidence="6" key="1">
    <citation type="submission" date="2016-04" db="EMBL/GenBank/DDBJ databases">
        <authorList>
            <person name="Nguyen H.D."/>
            <person name="Samba Siva P."/>
            <person name="Cullis J."/>
            <person name="Levesque C.A."/>
            <person name="Hambleton S."/>
        </authorList>
    </citation>
    <scope>NUCLEOTIDE SEQUENCE</scope>
    <source>
        <strain evidence="6">DAOMC 236416</strain>
    </source>
</reference>
<dbReference type="PROSITE" id="PS50072">
    <property type="entry name" value="CSA_PPIASE_2"/>
    <property type="match status" value="1"/>
</dbReference>
<evidence type="ECO:0000256" key="3">
    <source>
        <dbReference type="ARBA" id="ARBA00023110"/>
    </source>
</evidence>
<evidence type="ECO:0000256" key="4">
    <source>
        <dbReference type="ARBA" id="ARBA00023235"/>
    </source>
</evidence>
<dbReference type="OrthoDB" id="193499at2759"/>
<dbReference type="InterPro" id="IPR029000">
    <property type="entry name" value="Cyclophilin-like_dom_sf"/>
</dbReference>
<dbReference type="EC" id="5.2.1.8" evidence="2"/>
<dbReference type="GO" id="GO:0006457">
    <property type="term" value="P:protein folding"/>
    <property type="evidence" value="ECO:0007669"/>
    <property type="project" value="TreeGrafter"/>
</dbReference>
<evidence type="ECO:0000259" key="5">
    <source>
        <dbReference type="PROSITE" id="PS50072"/>
    </source>
</evidence>
<evidence type="ECO:0000256" key="2">
    <source>
        <dbReference type="ARBA" id="ARBA00013194"/>
    </source>
</evidence>
<dbReference type="Proteomes" id="UP000077521">
    <property type="component" value="Unassembled WGS sequence"/>
</dbReference>
<sequence length="261" mass="27592">MAPSSSSAGPVRAFLELRAGDPEQHAQLQGQYDATVAHLKRVGASYGWDANTNPEDLDEEAREILVGSDPNLGPSFLFTPPEPLSLGRLTLLINPSPNLKKTRENFIALLTGSKGVSKSDRSKKLHYGDGCPVHRIETGFVMQSGDVTRGDGSGGEAALGGTIKAEAEGLVITPKYGSLCMASGARKDSITSQFFIVLATEASQLSKLGPKKYVCFGDVLLDKDDAAGAEGAAVLQRVERYGSANGTPTERVWIEASGLLD</sequence>
<protein>
    <recommendedName>
        <fullName evidence="2">peptidylprolyl isomerase</fullName>
        <ecNumber evidence="2">5.2.1.8</ecNumber>
    </recommendedName>
</protein>
<feature type="domain" description="PPIase cyclophilin-type" evidence="5">
    <location>
        <begin position="76"/>
        <end position="259"/>
    </location>
</feature>
<dbReference type="GO" id="GO:0005737">
    <property type="term" value="C:cytoplasm"/>
    <property type="evidence" value="ECO:0007669"/>
    <property type="project" value="TreeGrafter"/>
</dbReference>
<dbReference type="Gene3D" id="2.40.100.10">
    <property type="entry name" value="Cyclophilin-like"/>
    <property type="match status" value="1"/>
</dbReference>
<proteinExistence type="predicted"/>
<keyword evidence="7" id="KW-1185">Reference proteome</keyword>
<dbReference type="InterPro" id="IPR002130">
    <property type="entry name" value="Cyclophilin-type_PPIase_dom"/>
</dbReference>
<dbReference type="PANTHER" id="PTHR11071:SF561">
    <property type="entry name" value="PEPTIDYL-PROLYL CIS-TRANS ISOMERASE D-RELATED"/>
    <property type="match status" value="1"/>
</dbReference>
<dbReference type="SUPFAM" id="SSF50891">
    <property type="entry name" value="Cyclophilin-like"/>
    <property type="match status" value="1"/>
</dbReference>
<evidence type="ECO:0000313" key="6">
    <source>
        <dbReference type="EMBL" id="KAE8259674.1"/>
    </source>
</evidence>
<dbReference type="AlphaFoldDB" id="A0A177TG44"/>
<name>A0A177TG44_9BASI</name>
<keyword evidence="3" id="KW-0697">Rotamase</keyword>
<dbReference type="GO" id="GO:0016018">
    <property type="term" value="F:cyclosporin A binding"/>
    <property type="evidence" value="ECO:0007669"/>
    <property type="project" value="TreeGrafter"/>
</dbReference>
<dbReference type="EMBL" id="LWDF02000029">
    <property type="protein sequence ID" value="KAE8259674.1"/>
    <property type="molecule type" value="Genomic_DNA"/>
</dbReference>
<dbReference type="Pfam" id="PF00160">
    <property type="entry name" value="Pro_isomerase"/>
    <property type="match status" value="1"/>
</dbReference>
<dbReference type="PANTHER" id="PTHR11071">
    <property type="entry name" value="PEPTIDYL-PROLYL CIS-TRANS ISOMERASE"/>
    <property type="match status" value="1"/>
</dbReference>